<dbReference type="EMBL" id="REGN01008388">
    <property type="protein sequence ID" value="RNA03705.1"/>
    <property type="molecule type" value="Genomic_DNA"/>
</dbReference>
<evidence type="ECO:0000313" key="2">
    <source>
        <dbReference type="Proteomes" id="UP000276133"/>
    </source>
</evidence>
<dbReference type="AlphaFoldDB" id="A0A3M7PY46"/>
<accession>A0A3M7PY46</accession>
<reference evidence="1 2" key="1">
    <citation type="journal article" date="2018" name="Sci. Rep.">
        <title>Genomic signatures of local adaptation to the degree of environmental predictability in rotifers.</title>
        <authorList>
            <person name="Franch-Gras L."/>
            <person name="Hahn C."/>
            <person name="Garcia-Roger E.M."/>
            <person name="Carmona M.J."/>
            <person name="Serra M."/>
            <person name="Gomez A."/>
        </authorList>
    </citation>
    <scope>NUCLEOTIDE SEQUENCE [LARGE SCALE GENOMIC DNA]</scope>
    <source>
        <strain evidence="1">HYR1</strain>
    </source>
</reference>
<protein>
    <submittedName>
        <fullName evidence="1">Uncharacterized protein</fullName>
    </submittedName>
</protein>
<proteinExistence type="predicted"/>
<keyword evidence="2" id="KW-1185">Reference proteome</keyword>
<feature type="non-terminal residue" evidence="1">
    <location>
        <position position="87"/>
    </location>
</feature>
<sequence>MSNSMKIRVCVDQPDPKLAKSKFLGKVLCVPVENLNEKIKFDELEENAFYNVFLKEAENSHTASFRCELMSNILVPSQKKEEMISLR</sequence>
<comment type="caution">
    <text evidence="1">The sequence shown here is derived from an EMBL/GenBank/DDBJ whole genome shotgun (WGS) entry which is preliminary data.</text>
</comment>
<dbReference type="Proteomes" id="UP000276133">
    <property type="component" value="Unassembled WGS sequence"/>
</dbReference>
<gene>
    <name evidence="1" type="ORF">BpHYR1_004543</name>
</gene>
<evidence type="ECO:0000313" key="1">
    <source>
        <dbReference type="EMBL" id="RNA03705.1"/>
    </source>
</evidence>
<organism evidence="1 2">
    <name type="scientific">Brachionus plicatilis</name>
    <name type="common">Marine rotifer</name>
    <name type="synonym">Brachionus muelleri</name>
    <dbReference type="NCBI Taxonomy" id="10195"/>
    <lineage>
        <taxon>Eukaryota</taxon>
        <taxon>Metazoa</taxon>
        <taxon>Spiralia</taxon>
        <taxon>Gnathifera</taxon>
        <taxon>Rotifera</taxon>
        <taxon>Eurotatoria</taxon>
        <taxon>Monogononta</taxon>
        <taxon>Pseudotrocha</taxon>
        <taxon>Ploima</taxon>
        <taxon>Brachionidae</taxon>
        <taxon>Brachionus</taxon>
    </lineage>
</organism>
<name>A0A3M7PY46_BRAPC</name>